<organism evidence="3">
    <name type="scientific">Cryptomonas curvata</name>
    <dbReference type="NCBI Taxonomy" id="233186"/>
    <lineage>
        <taxon>Eukaryota</taxon>
        <taxon>Cryptophyceae</taxon>
        <taxon>Cryptomonadales</taxon>
        <taxon>Cryptomonadaceae</taxon>
        <taxon>Cryptomonas</taxon>
    </lineage>
</organism>
<proteinExistence type="predicted"/>
<evidence type="ECO:0000259" key="2">
    <source>
        <dbReference type="Pfam" id="PF04536"/>
    </source>
</evidence>
<dbReference type="EMBL" id="HBEZ01037187">
    <property type="protein sequence ID" value="CAD8642752.1"/>
    <property type="molecule type" value="Transcribed_RNA"/>
</dbReference>
<evidence type="ECO:0000313" key="3">
    <source>
        <dbReference type="EMBL" id="CAD8642752.1"/>
    </source>
</evidence>
<name>A0A7S0QMY4_9CRYP</name>
<sequence length="269" mass="30337">MHLNFISSFNKNFENKQNLFSKFSIVKNKGKFLKFSMNVSLDKKTEIVSFPFNLKPLINKSVNLLIPISIVFGSFNAVAVPDVNPKQNITDETGTLTKSSISYIEKSLTKIREVKQSEVYFVSVRNLPYGTDPQEYARDLFQKWELGSNDVIVVLVNKLAKAGIYYGNQVNTLTDEIVQSICNETYSFKAKDEQYSSAALDVNNRLVSILLGKGDPGSPSTNRLNSSSNFKSAKKTEESRSKYIAIIAILLIIAFVVPMVQFFYYVKDE</sequence>
<gene>
    <name evidence="3" type="ORF">CCUR1050_LOCUS20436</name>
</gene>
<accession>A0A7S0QMY4</accession>
<reference evidence="3" key="1">
    <citation type="submission" date="2021-01" db="EMBL/GenBank/DDBJ databases">
        <authorList>
            <person name="Corre E."/>
            <person name="Pelletier E."/>
            <person name="Niang G."/>
            <person name="Scheremetjew M."/>
            <person name="Finn R."/>
            <person name="Kale V."/>
            <person name="Holt S."/>
            <person name="Cochrane G."/>
            <person name="Meng A."/>
            <person name="Brown T."/>
            <person name="Cohen L."/>
        </authorList>
    </citation>
    <scope>NUCLEOTIDE SEQUENCE</scope>
    <source>
        <strain evidence="3">CCAP979/52</strain>
    </source>
</reference>
<dbReference type="PANTHER" id="PTHR30373">
    <property type="entry name" value="UPF0603 PROTEIN YGCG"/>
    <property type="match status" value="1"/>
</dbReference>
<dbReference type="AlphaFoldDB" id="A0A7S0QMY4"/>
<dbReference type="Gene3D" id="3.10.310.50">
    <property type="match status" value="1"/>
</dbReference>
<dbReference type="InterPro" id="IPR007621">
    <property type="entry name" value="TPM_dom"/>
</dbReference>
<dbReference type="Pfam" id="PF04536">
    <property type="entry name" value="TPM_phosphatase"/>
    <property type="match status" value="1"/>
</dbReference>
<keyword evidence="1" id="KW-0472">Membrane</keyword>
<keyword evidence="1" id="KW-1133">Transmembrane helix</keyword>
<keyword evidence="1" id="KW-0812">Transmembrane</keyword>
<feature type="domain" description="TPM" evidence="2">
    <location>
        <begin position="89"/>
        <end position="207"/>
    </location>
</feature>
<feature type="transmembrane region" description="Helical" evidence="1">
    <location>
        <begin position="243"/>
        <end position="266"/>
    </location>
</feature>
<evidence type="ECO:0000256" key="1">
    <source>
        <dbReference type="SAM" id="Phobius"/>
    </source>
</evidence>
<dbReference type="PANTHER" id="PTHR30373:SF2">
    <property type="entry name" value="UPF0603 PROTEIN YGCG"/>
    <property type="match status" value="1"/>
</dbReference>
<protein>
    <recommendedName>
        <fullName evidence="2">TPM domain-containing protein</fullName>
    </recommendedName>
</protein>